<dbReference type="VEuPathDB" id="FungiDB:H257_08475"/>
<organism evidence="1">
    <name type="scientific">Aphanomyces astaci</name>
    <name type="common">Crayfish plague agent</name>
    <dbReference type="NCBI Taxonomy" id="112090"/>
    <lineage>
        <taxon>Eukaryota</taxon>
        <taxon>Sar</taxon>
        <taxon>Stramenopiles</taxon>
        <taxon>Oomycota</taxon>
        <taxon>Saprolegniomycetes</taxon>
        <taxon>Saprolegniales</taxon>
        <taxon>Verrucalvaceae</taxon>
        <taxon>Aphanomyces</taxon>
    </lineage>
</organism>
<evidence type="ECO:0000313" key="1">
    <source>
        <dbReference type="EMBL" id="ETV77538.1"/>
    </source>
</evidence>
<protein>
    <submittedName>
        <fullName evidence="1">Uncharacterized protein</fullName>
    </submittedName>
</protein>
<name>W4GF01_APHAT</name>
<sequence>MQDNKNNIKNEIVTLLTAYLTRSHPMFKALCASAPLAQASKRWPSKLESTSKRSSRGEHYCAIPRRLICCEDYDGVFEFLPVDDARFRSKATFHRRPFGEYFVKDVTDIRGGAVATLQVLRHALPLG</sequence>
<gene>
    <name evidence="1" type="ORF">H257_08475</name>
</gene>
<dbReference type="EMBL" id="KI913132">
    <property type="protein sequence ID" value="ETV77538.1"/>
    <property type="molecule type" value="Genomic_DNA"/>
</dbReference>
<dbReference type="RefSeq" id="XP_009832648.1">
    <property type="nucleotide sequence ID" value="XM_009834346.1"/>
</dbReference>
<reference evidence="1" key="1">
    <citation type="submission" date="2013-12" db="EMBL/GenBank/DDBJ databases">
        <title>The Genome Sequence of Aphanomyces astaci APO3.</title>
        <authorList>
            <consortium name="The Broad Institute Genomics Platform"/>
            <person name="Russ C."/>
            <person name="Tyler B."/>
            <person name="van West P."/>
            <person name="Dieguez-Uribeondo J."/>
            <person name="Young S.K."/>
            <person name="Zeng Q."/>
            <person name="Gargeya S."/>
            <person name="Fitzgerald M."/>
            <person name="Abouelleil A."/>
            <person name="Alvarado L."/>
            <person name="Chapman S.B."/>
            <person name="Gainer-Dewar J."/>
            <person name="Goldberg J."/>
            <person name="Griggs A."/>
            <person name="Gujja S."/>
            <person name="Hansen M."/>
            <person name="Howarth C."/>
            <person name="Imamovic A."/>
            <person name="Ireland A."/>
            <person name="Larimer J."/>
            <person name="McCowan C."/>
            <person name="Murphy C."/>
            <person name="Pearson M."/>
            <person name="Poon T.W."/>
            <person name="Priest M."/>
            <person name="Roberts A."/>
            <person name="Saif S."/>
            <person name="Shea T."/>
            <person name="Sykes S."/>
            <person name="Wortman J."/>
            <person name="Nusbaum C."/>
            <person name="Birren B."/>
        </authorList>
    </citation>
    <scope>NUCLEOTIDE SEQUENCE [LARGE SCALE GENOMIC DNA]</scope>
    <source>
        <strain evidence="1">APO3</strain>
    </source>
</reference>
<dbReference type="AlphaFoldDB" id="W4GF01"/>
<accession>W4GF01</accession>
<dbReference type="GeneID" id="20810471"/>
<proteinExistence type="predicted"/>